<keyword evidence="12" id="KW-1185">Reference proteome</keyword>
<gene>
    <name evidence="13 14" type="primary">LOC106174122</name>
</gene>
<dbReference type="RefSeq" id="XP_013410972.1">
    <property type="nucleotide sequence ID" value="XM_013555518.1"/>
</dbReference>
<keyword evidence="5" id="KW-0963">Cytoplasm</keyword>
<dbReference type="GO" id="GO:1903078">
    <property type="term" value="P:positive regulation of protein localization to plasma membrane"/>
    <property type="evidence" value="ECO:0007669"/>
    <property type="project" value="TreeGrafter"/>
</dbReference>
<dbReference type="InterPro" id="IPR036028">
    <property type="entry name" value="SH3-like_dom_sf"/>
</dbReference>
<dbReference type="GO" id="GO:0005737">
    <property type="term" value="C:cytoplasm"/>
    <property type="evidence" value="ECO:0007669"/>
    <property type="project" value="UniProtKB-SubCell"/>
</dbReference>
<feature type="region of interest" description="Disordered" evidence="10">
    <location>
        <begin position="769"/>
        <end position="824"/>
    </location>
</feature>
<dbReference type="SUPFAM" id="SSF103657">
    <property type="entry name" value="BAR/IMD domain-like"/>
    <property type="match status" value="1"/>
</dbReference>
<dbReference type="OrthoDB" id="6250593at2759"/>
<evidence type="ECO:0000256" key="10">
    <source>
        <dbReference type="SAM" id="MobiDB-lite"/>
    </source>
</evidence>
<sequence length="940" mass="106249">MSEDQKQASFQDLRQPGMQDTIRQHMGATLKLAKTMAEFSQKIAAVHTQFASQMQASVEMFKKRSHELRESSVEMPSIMQTTWEDLIREVEVDSYMHTDLASRLTKNVYQPLMDLAAYKRGHVKRMTSFGEHYLSLLQKAEADLDKANKNYVDCFIRYQENKDTYKLQSAYHVAHNEYLLQLKSFNQLSTEYYDMALPGLLQELEDIELDTGLALNGALESHVMLILSKSNEQYKRYEGILHLCKQLDPKVDIVHFVKHLKPQPFVIDSVLQEFRPPDPNSGNIENLLDDQLILNRGTQTVLDSKQSILEKQAANLLSEIQFQQESIATLTEECKKNIANHQYGKLYEIQEELCSKRNEVRIAKMQLAAIKPQIELLSPKQNGNMSSKAKEEKEASKPLHSAGSIKSMWKKAFKNLKRSSSTIEKTQTAAEKDVEKSTEDEQPEKEAGEPEVGRSTRLGSLRRSLMRKKPSKEEEEEDEQPANHEIDPVYSLLKCAGNLPKNKGHICGDSSCMMQHSPSGQHIYSRSNSAMSTGRTSPSSTLAVQQDQAYGGKRSPDHRRSSVSQPISHNLSFPEIYSEIQRERRKLMIEAHHQHSQSLTDSVGSLSGSEDAYKVDFSSSQQSRIRQRMDNQTKSFSLDSTLESDLESQHEQGSQENVKFKSYRSGSQEASRVLSAPYLEQSNYGGSRRPPMLNSRMKSQSADEKAVANLAGRRCSITRQDASVKPCGVSEIPAPGPLLGANGSRRRIPRLNERMKSFSIDVPDAAHVMSDPEISKRSNTLSPYHERKKFTDRTNSLDDPGYISVSQSSHSPSPHPSPPQSRRKSKLYLSLYNWRGSERGDLEIKAGWRIKAIETSDNNWWKGRCNGKVGYFPAKYVTAVEPDQKAYIVKQGLQLSEEGKDFKLLKDQIVVQAGSIKDGMVPVRSGDKQMPCPLKYLSEV</sequence>
<dbReference type="GO" id="GO:0008270">
    <property type="term" value="F:zinc ion binding"/>
    <property type="evidence" value="ECO:0007669"/>
    <property type="project" value="UniProtKB-KW"/>
</dbReference>
<evidence type="ECO:0000313" key="13">
    <source>
        <dbReference type="RefSeq" id="XP_013410972.1"/>
    </source>
</evidence>
<comment type="subcellular location">
    <subcellularLocation>
        <location evidence="1">Cell membrane</location>
    </subcellularLocation>
    <subcellularLocation>
        <location evidence="2">Cytoplasm</location>
    </subcellularLocation>
</comment>
<evidence type="ECO:0000256" key="7">
    <source>
        <dbReference type="ARBA" id="ARBA00022771"/>
    </source>
</evidence>
<dbReference type="Pfam" id="PF26085">
    <property type="entry name" value="SH3_20"/>
    <property type="match status" value="1"/>
</dbReference>
<feature type="region of interest" description="Disordered" evidence="10">
    <location>
        <begin position="614"/>
        <end position="695"/>
    </location>
</feature>
<feature type="domain" description="SH3" evidence="11">
    <location>
        <begin position="823"/>
        <end position="882"/>
    </location>
</feature>
<keyword evidence="3 9" id="KW-0728">SH3 domain</keyword>
<dbReference type="AlphaFoldDB" id="A0A1S3JKS1"/>
<feature type="compositionally biased region" description="Basic and acidic residues" evidence="10">
    <location>
        <begin position="388"/>
        <end position="397"/>
    </location>
</feature>
<keyword evidence="7" id="KW-0863">Zinc-finger</keyword>
<keyword evidence="4" id="KW-1003">Cell membrane</keyword>
<dbReference type="PANTHER" id="PTHR15135">
    <property type="entry name" value="STAC"/>
    <property type="match status" value="1"/>
</dbReference>
<feature type="region of interest" description="Disordered" evidence="10">
    <location>
        <begin position="416"/>
        <end position="485"/>
    </location>
</feature>
<evidence type="ECO:0000256" key="5">
    <source>
        <dbReference type="ARBA" id="ARBA00022490"/>
    </source>
</evidence>
<keyword evidence="6" id="KW-0677">Repeat</keyword>
<accession>A0A1S3JKS1</accession>
<reference evidence="13 14" key="1">
    <citation type="submission" date="2025-04" db="UniProtKB">
        <authorList>
            <consortium name="RefSeq"/>
        </authorList>
    </citation>
    <scope>IDENTIFICATION</scope>
    <source>
        <tissue evidence="13 14">Gonads</tissue>
    </source>
</reference>
<feature type="compositionally biased region" description="Polar residues" evidence="10">
    <location>
        <begin position="418"/>
        <end position="429"/>
    </location>
</feature>
<evidence type="ECO:0000256" key="2">
    <source>
        <dbReference type="ARBA" id="ARBA00004496"/>
    </source>
</evidence>
<evidence type="ECO:0000313" key="14">
    <source>
        <dbReference type="RefSeq" id="XP_013410973.1"/>
    </source>
</evidence>
<dbReference type="InterPro" id="IPR059031">
    <property type="entry name" value="SH3_20"/>
</dbReference>
<feature type="region of interest" description="Disordered" evidence="10">
    <location>
        <begin position="515"/>
        <end position="567"/>
    </location>
</feature>
<keyword evidence="7" id="KW-0479">Metal-binding</keyword>
<dbReference type="STRING" id="7574.A0A1S3JKS1"/>
<keyword evidence="7" id="KW-0862">Zinc</keyword>
<evidence type="ECO:0000256" key="1">
    <source>
        <dbReference type="ARBA" id="ARBA00004236"/>
    </source>
</evidence>
<protein>
    <submittedName>
        <fullName evidence="13 14">Uncharacterized protein LOC106174122 isoform X1</fullName>
    </submittedName>
</protein>
<dbReference type="Proteomes" id="UP000085678">
    <property type="component" value="Unplaced"/>
</dbReference>
<dbReference type="InterPro" id="IPR027267">
    <property type="entry name" value="AH/BAR_dom_sf"/>
</dbReference>
<dbReference type="KEGG" id="lak:106174122"/>
<evidence type="ECO:0000256" key="6">
    <source>
        <dbReference type="ARBA" id="ARBA00022737"/>
    </source>
</evidence>
<evidence type="ECO:0000313" key="12">
    <source>
        <dbReference type="Proteomes" id="UP000085678"/>
    </source>
</evidence>
<evidence type="ECO:0000256" key="9">
    <source>
        <dbReference type="PROSITE-ProRule" id="PRU00192"/>
    </source>
</evidence>
<proteinExistence type="predicted"/>
<evidence type="ECO:0000259" key="11">
    <source>
        <dbReference type="PROSITE" id="PS50002"/>
    </source>
</evidence>
<evidence type="ECO:0000256" key="8">
    <source>
        <dbReference type="ARBA" id="ARBA00023136"/>
    </source>
</evidence>
<dbReference type="PROSITE" id="PS50002">
    <property type="entry name" value="SH3"/>
    <property type="match status" value="1"/>
</dbReference>
<feature type="compositionally biased region" description="Polar residues" evidence="10">
    <location>
        <begin position="515"/>
        <end position="548"/>
    </location>
</feature>
<dbReference type="Pfam" id="PF00018">
    <property type="entry name" value="SH3_1"/>
    <property type="match status" value="1"/>
</dbReference>
<feature type="compositionally biased region" description="Basic and acidic residues" evidence="10">
    <location>
        <begin position="430"/>
        <end position="454"/>
    </location>
</feature>
<name>A0A1S3JKS1_LINAN</name>
<dbReference type="SMART" id="SM00326">
    <property type="entry name" value="SH3"/>
    <property type="match status" value="1"/>
</dbReference>
<dbReference type="InterPro" id="IPR039688">
    <property type="entry name" value="STAC1/2/3"/>
</dbReference>
<keyword evidence="8" id="KW-0472">Membrane</keyword>
<dbReference type="GO" id="GO:0005886">
    <property type="term" value="C:plasma membrane"/>
    <property type="evidence" value="ECO:0007669"/>
    <property type="project" value="UniProtKB-SubCell"/>
</dbReference>
<feature type="region of interest" description="Disordered" evidence="10">
    <location>
        <begin position="378"/>
        <end position="403"/>
    </location>
</feature>
<dbReference type="Gene3D" id="2.30.30.40">
    <property type="entry name" value="SH3 Domains"/>
    <property type="match status" value="1"/>
</dbReference>
<dbReference type="InterPro" id="IPR001452">
    <property type="entry name" value="SH3_domain"/>
</dbReference>
<evidence type="ECO:0000256" key="3">
    <source>
        <dbReference type="ARBA" id="ARBA00022443"/>
    </source>
</evidence>
<dbReference type="PANTHER" id="PTHR15135:SF7">
    <property type="entry name" value="STAC-LIKE, ISOFORM J"/>
    <property type="match status" value="1"/>
</dbReference>
<evidence type="ECO:0000256" key="4">
    <source>
        <dbReference type="ARBA" id="ARBA00022475"/>
    </source>
</evidence>
<dbReference type="RefSeq" id="XP_013410973.1">
    <property type="nucleotide sequence ID" value="XM_013555519.1"/>
</dbReference>
<dbReference type="SUPFAM" id="SSF50044">
    <property type="entry name" value="SH3-domain"/>
    <property type="match status" value="1"/>
</dbReference>
<dbReference type="Gene3D" id="1.20.1270.60">
    <property type="entry name" value="Arfaptin homology (AH) domain/BAR domain"/>
    <property type="match status" value="1"/>
</dbReference>
<dbReference type="GO" id="GO:0003009">
    <property type="term" value="P:skeletal muscle contraction"/>
    <property type="evidence" value="ECO:0007669"/>
    <property type="project" value="TreeGrafter"/>
</dbReference>
<dbReference type="GeneID" id="106174122"/>
<organism evidence="12 13">
    <name type="scientific">Lingula anatina</name>
    <name type="common">Brachiopod</name>
    <name type="synonym">Lingula unguis</name>
    <dbReference type="NCBI Taxonomy" id="7574"/>
    <lineage>
        <taxon>Eukaryota</taxon>
        <taxon>Metazoa</taxon>
        <taxon>Spiralia</taxon>
        <taxon>Lophotrochozoa</taxon>
        <taxon>Brachiopoda</taxon>
        <taxon>Linguliformea</taxon>
        <taxon>Lingulata</taxon>
        <taxon>Lingulida</taxon>
        <taxon>Linguloidea</taxon>
        <taxon>Lingulidae</taxon>
        <taxon>Lingula</taxon>
    </lineage>
</organism>